<dbReference type="GO" id="GO:0000814">
    <property type="term" value="C:ESCRT II complex"/>
    <property type="evidence" value="ECO:0007669"/>
    <property type="project" value="InterPro"/>
</dbReference>
<comment type="similarity">
    <text evidence="1">Belongs to the SNF8 family.</text>
</comment>
<dbReference type="EMBL" id="BLIY01000017">
    <property type="protein sequence ID" value="GFE54802.1"/>
    <property type="molecule type" value="Genomic_DNA"/>
</dbReference>
<dbReference type="InterPro" id="IPR016689">
    <property type="entry name" value="ESCRT-2_cplx_Snf8"/>
</dbReference>
<dbReference type="GO" id="GO:0043328">
    <property type="term" value="P:protein transport to vacuole involved in ubiquitin-dependent protein catabolic process via the multivesicular body sorting pathway"/>
    <property type="evidence" value="ECO:0007669"/>
    <property type="project" value="TreeGrafter"/>
</dbReference>
<dbReference type="OrthoDB" id="283883at2759"/>
<dbReference type="PANTHER" id="PTHR12806:SF0">
    <property type="entry name" value="VACUOLAR-SORTING PROTEIN SNF8"/>
    <property type="match status" value="1"/>
</dbReference>
<organism evidence="2 3">
    <name type="scientific">Babesia ovis</name>
    <dbReference type="NCBI Taxonomy" id="5869"/>
    <lineage>
        <taxon>Eukaryota</taxon>
        <taxon>Sar</taxon>
        <taxon>Alveolata</taxon>
        <taxon>Apicomplexa</taxon>
        <taxon>Aconoidasida</taxon>
        <taxon>Piroplasmida</taxon>
        <taxon>Babesiidae</taxon>
        <taxon>Babesia</taxon>
    </lineage>
</organism>
<dbReference type="InterPro" id="IPR036388">
    <property type="entry name" value="WH-like_DNA-bd_sf"/>
</dbReference>
<proteinExistence type="inferred from homology"/>
<dbReference type="Gene3D" id="1.10.10.10">
    <property type="entry name" value="Winged helix-like DNA-binding domain superfamily/Winged helix DNA-binding domain"/>
    <property type="match status" value="2"/>
</dbReference>
<dbReference type="Pfam" id="PF04157">
    <property type="entry name" value="EAP30"/>
    <property type="match status" value="1"/>
</dbReference>
<evidence type="ECO:0000313" key="2">
    <source>
        <dbReference type="EMBL" id="GFE54802.1"/>
    </source>
</evidence>
<evidence type="ECO:0000256" key="1">
    <source>
        <dbReference type="ARBA" id="ARBA00009834"/>
    </source>
</evidence>
<dbReference type="InterPro" id="IPR036390">
    <property type="entry name" value="WH_DNA-bd_sf"/>
</dbReference>
<dbReference type="InterPro" id="IPR040608">
    <property type="entry name" value="Snf8/Vps36"/>
</dbReference>
<sequence length="235" mass="26709">MRRGIGASRVLNSQKEQIKWDSLSQSLSKDSVKAYKQIAEDFKVDLYAFIQKYKHVINTDPSFRIEFLELCDLMGVDPLSGSSSTLSRLLGLTSFYVEIAIRLMEICIQTRALNGGLCEMNHVLAAFPTKLKVTERDIMRSIHECAVFGPNSIRTMCIKGKTLIITSPVYLGGEQQQCLHYIAEVKGGITVLDLSAKLGWTDEKAQNLLDQFIQRQIVWIDHADDETYYWFPCLF</sequence>
<reference evidence="2" key="1">
    <citation type="submission" date="2019-12" db="EMBL/GenBank/DDBJ databases">
        <title>Genome sequence of Babesia ovis.</title>
        <authorList>
            <person name="Yamagishi J."/>
            <person name="Sevinc F."/>
            <person name="Xuan X."/>
        </authorList>
    </citation>
    <scope>NUCLEOTIDE SEQUENCE</scope>
    <source>
        <strain evidence="2">Selcuk</strain>
    </source>
</reference>
<evidence type="ECO:0000313" key="3">
    <source>
        <dbReference type="Proteomes" id="UP001057455"/>
    </source>
</evidence>
<dbReference type="Proteomes" id="UP001057455">
    <property type="component" value="Unassembled WGS sequence"/>
</dbReference>
<keyword evidence="3" id="KW-1185">Reference proteome</keyword>
<dbReference type="SUPFAM" id="SSF46785">
    <property type="entry name" value="Winged helix' DNA-binding domain"/>
    <property type="match status" value="2"/>
</dbReference>
<comment type="caution">
    <text evidence="2">The sequence shown here is derived from an EMBL/GenBank/DDBJ whole genome shotgun (WGS) entry which is preliminary data.</text>
</comment>
<name>A0A9W5TB15_BABOV</name>
<protein>
    <submittedName>
        <fullName evidence="2">Vacuolar sorting SNF8-like protein, putative</fullName>
    </submittedName>
</protein>
<accession>A0A9W5TB15</accession>
<dbReference type="Gene3D" id="6.10.140.180">
    <property type="match status" value="1"/>
</dbReference>
<dbReference type="PANTHER" id="PTHR12806">
    <property type="entry name" value="EAP30 SUBUNIT OF ELL COMPLEX"/>
    <property type="match status" value="1"/>
</dbReference>
<dbReference type="AlphaFoldDB" id="A0A9W5TB15"/>
<gene>
    <name evidence="2" type="ORF">BaOVIS_022060</name>
</gene>